<evidence type="ECO:0000256" key="1">
    <source>
        <dbReference type="SAM" id="MobiDB-lite"/>
    </source>
</evidence>
<name>A0A6A6HWS6_9PLEO</name>
<keyword evidence="3" id="KW-1185">Reference proteome</keyword>
<evidence type="ECO:0000313" key="2">
    <source>
        <dbReference type="EMBL" id="KAF2242487.1"/>
    </source>
</evidence>
<organism evidence="2 3">
    <name type="scientific">Trematosphaeria pertusa</name>
    <dbReference type="NCBI Taxonomy" id="390896"/>
    <lineage>
        <taxon>Eukaryota</taxon>
        <taxon>Fungi</taxon>
        <taxon>Dikarya</taxon>
        <taxon>Ascomycota</taxon>
        <taxon>Pezizomycotina</taxon>
        <taxon>Dothideomycetes</taxon>
        <taxon>Pleosporomycetidae</taxon>
        <taxon>Pleosporales</taxon>
        <taxon>Massarineae</taxon>
        <taxon>Trematosphaeriaceae</taxon>
        <taxon>Trematosphaeria</taxon>
    </lineage>
</organism>
<dbReference type="Proteomes" id="UP000800094">
    <property type="component" value="Unassembled WGS sequence"/>
</dbReference>
<reference evidence="2" key="1">
    <citation type="journal article" date="2020" name="Stud. Mycol.">
        <title>101 Dothideomycetes genomes: a test case for predicting lifestyles and emergence of pathogens.</title>
        <authorList>
            <person name="Haridas S."/>
            <person name="Albert R."/>
            <person name="Binder M."/>
            <person name="Bloem J."/>
            <person name="Labutti K."/>
            <person name="Salamov A."/>
            <person name="Andreopoulos B."/>
            <person name="Baker S."/>
            <person name="Barry K."/>
            <person name="Bills G."/>
            <person name="Bluhm B."/>
            <person name="Cannon C."/>
            <person name="Castanera R."/>
            <person name="Culley D."/>
            <person name="Daum C."/>
            <person name="Ezra D."/>
            <person name="Gonzalez J."/>
            <person name="Henrissat B."/>
            <person name="Kuo A."/>
            <person name="Liang C."/>
            <person name="Lipzen A."/>
            <person name="Lutzoni F."/>
            <person name="Magnuson J."/>
            <person name="Mondo S."/>
            <person name="Nolan M."/>
            <person name="Ohm R."/>
            <person name="Pangilinan J."/>
            <person name="Park H.-J."/>
            <person name="Ramirez L."/>
            <person name="Alfaro M."/>
            <person name="Sun H."/>
            <person name="Tritt A."/>
            <person name="Yoshinaga Y."/>
            <person name="Zwiers L.-H."/>
            <person name="Turgeon B."/>
            <person name="Goodwin S."/>
            <person name="Spatafora J."/>
            <person name="Crous P."/>
            <person name="Grigoriev I."/>
        </authorList>
    </citation>
    <scope>NUCLEOTIDE SEQUENCE</scope>
    <source>
        <strain evidence="2">CBS 122368</strain>
    </source>
</reference>
<feature type="region of interest" description="Disordered" evidence="1">
    <location>
        <begin position="252"/>
        <end position="281"/>
    </location>
</feature>
<dbReference type="AlphaFoldDB" id="A0A6A6HWS6"/>
<dbReference type="GeneID" id="54587943"/>
<sequence>MCDHVLVLVADMSIYRPSIRPADMSRRQHGFLNLCERLEVRRGVVPCRVRGEVFLVFCCSVPTPRTSSRIRLHSFLLTPLAHASGCLGLISMFLGKGADTIAEIVIEYAWYTSSCGAKLLRARVPRCRTRQDSKRHCHVRAVVTFGWWLKGTWQEGRLVKGKDVTKEEDLYDGAVRFLLLKTIHRTKKTTEKDNEKQTIYGGKLLRHQNHRKHYLHPEHPLHRQAQVTAPSNPKVPGDLWLSRSTLAVSANFSSSPFSLAGPPGCRGDPREPDQTESTSPK</sequence>
<gene>
    <name evidence="2" type="ORF">BU26DRAFT_584786</name>
</gene>
<dbReference type="RefSeq" id="XP_033677491.1">
    <property type="nucleotide sequence ID" value="XM_033834613.1"/>
</dbReference>
<protein>
    <submittedName>
        <fullName evidence="2">Uncharacterized protein</fullName>
    </submittedName>
</protein>
<accession>A0A6A6HWS6</accession>
<dbReference type="EMBL" id="ML987208">
    <property type="protein sequence ID" value="KAF2242487.1"/>
    <property type="molecule type" value="Genomic_DNA"/>
</dbReference>
<proteinExistence type="predicted"/>
<evidence type="ECO:0000313" key="3">
    <source>
        <dbReference type="Proteomes" id="UP000800094"/>
    </source>
</evidence>